<accession>A0ABS4IGX0</accession>
<comment type="caution">
    <text evidence="2">The sequence shown here is derived from an EMBL/GenBank/DDBJ whole genome shotgun (WGS) entry which is preliminary data.</text>
</comment>
<organism evidence="2 3">
    <name type="scientific">Virgibacillus natechei</name>
    <dbReference type="NCBI Taxonomy" id="1216297"/>
    <lineage>
        <taxon>Bacteria</taxon>
        <taxon>Bacillati</taxon>
        <taxon>Bacillota</taxon>
        <taxon>Bacilli</taxon>
        <taxon>Bacillales</taxon>
        <taxon>Bacillaceae</taxon>
        <taxon>Virgibacillus</taxon>
    </lineage>
</organism>
<dbReference type="Proteomes" id="UP001519345">
    <property type="component" value="Unassembled WGS sequence"/>
</dbReference>
<keyword evidence="1" id="KW-0175">Coiled coil</keyword>
<keyword evidence="3" id="KW-1185">Reference proteome</keyword>
<gene>
    <name evidence="2" type="ORF">J2Z83_002306</name>
</gene>
<name>A0ABS4IGX0_9BACI</name>
<proteinExistence type="predicted"/>
<evidence type="ECO:0000256" key="1">
    <source>
        <dbReference type="SAM" id="Coils"/>
    </source>
</evidence>
<sequence length="238" mass="28043">MGLYINQDNHTDIFKNNTVINEPNQGIFIRNHMAEMIEEQQKVNQALHRSFHGLKNLQEQQGIVQTGRWQEVGGRLNELKEMNLQQEKLEGQVLERLQKLENENVSEQEFMEQINRMRQSQQAVENQLETYGLSNEQLSVKMDEQTALQKQMVEEISNQENSNEEVLSRLENQEALMEKVVRQLDHFRSILFERTNFLAEKMEDGYHLTSSYVNQLMSGSDQPMTFFMTNRKQEKDSD</sequence>
<evidence type="ECO:0000313" key="2">
    <source>
        <dbReference type="EMBL" id="MBP1970188.1"/>
    </source>
</evidence>
<dbReference type="RefSeq" id="WP_209463331.1">
    <property type="nucleotide sequence ID" value="NZ_CP110224.1"/>
</dbReference>
<feature type="coiled-coil region" evidence="1">
    <location>
        <begin position="153"/>
        <end position="183"/>
    </location>
</feature>
<protein>
    <submittedName>
        <fullName evidence="2">Uncharacterized protein</fullName>
    </submittedName>
</protein>
<dbReference type="EMBL" id="JAGGKX010000011">
    <property type="protein sequence ID" value="MBP1970188.1"/>
    <property type="molecule type" value="Genomic_DNA"/>
</dbReference>
<reference evidence="2 3" key="1">
    <citation type="submission" date="2021-03" db="EMBL/GenBank/DDBJ databases">
        <title>Genomic Encyclopedia of Type Strains, Phase IV (KMG-IV): sequencing the most valuable type-strain genomes for metagenomic binning, comparative biology and taxonomic classification.</title>
        <authorList>
            <person name="Goeker M."/>
        </authorList>
    </citation>
    <scope>NUCLEOTIDE SEQUENCE [LARGE SCALE GENOMIC DNA]</scope>
    <source>
        <strain evidence="2 3">DSM 25609</strain>
    </source>
</reference>
<evidence type="ECO:0000313" key="3">
    <source>
        <dbReference type="Proteomes" id="UP001519345"/>
    </source>
</evidence>